<comment type="caution">
    <text evidence="19">The sequence shown here is derived from an EMBL/GenBank/DDBJ whole genome shotgun (WGS) entry which is preliminary data.</text>
</comment>
<evidence type="ECO:0000256" key="13">
    <source>
        <dbReference type="ARBA" id="ARBA00023157"/>
    </source>
</evidence>
<dbReference type="InterPro" id="IPR044865">
    <property type="entry name" value="MRH_dom"/>
</dbReference>
<reference evidence="19" key="1">
    <citation type="submission" date="2022-07" db="EMBL/GenBank/DDBJ databases">
        <title>The genome of Lyophyllum shimeji provides insight into the initial evolution of ectomycorrhizal fungal genome.</title>
        <authorList>
            <person name="Kobayashi Y."/>
            <person name="Shibata T."/>
            <person name="Hirakawa H."/>
            <person name="Shigenobu S."/>
            <person name="Nishiyama T."/>
            <person name="Yamada A."/>
            <person name="Hasebe M."/>
            <person name="Kawaguchi M."/>
        </authorList>
    </citation>
    <scope>NUCLEOTIDE SEQUENCE</scope>
    <source>
        <strain evidence="19">AT787</strain>
    </source>
</reference>
<dbReference type="GO" id="GO:0030659">
    <property type="term" value="C:cytoplasmic vesicle membrane"/>
    <property type="evidence" value="ECO:0007669"/>
    <property type="project" value="UniProtKB-SubCell"/>
</dbReference>
<comment type="similarity">
    <text evidence="4">Belongs to the ATG27 family.</text>
</comment>
<proteinExistence type="inferred from homology"/>
<evidence type="ECO:0000256" key="8">
    <source>
        <dbReference type="ARBA" id="ARBA00022989"/>
    </source>
</evidence>
<evidence type="ECO:0000256" key="10">
    <source>
        <dbReference type="ARBA" id="ARBA00023034"/>
    </source>
</evidence>
<evidence type="ECO:0000256" key="11">
    <source>
        <dbReference type="ARBA" id="ARBA00023128"/>
    </source>
</evidence>
<evidence type="ECO:0000256" key="1">
    <source>
        <dbReference type="ARBA" id="ARBA00004304"/>
    </source>
</evidence>
<evidence type="ECO:0000313" key="19">
    <source>
        <dbReference type="EMBL" id="GLB41286.1"/>
    </source>
</evidence>
<evidence type="ECO:0000259" key="18">
    <source>
        <dbReference type="PROSITE" id="PS51914"/>
    </source>
</evidence>
<keyword evidence="7 17" id="KW-0732">Signal</keyword>
<keyword evidence="8 16" id="KW-1133">Transmembrane helix</keyword>
<dbReference type="EMBL" id="BRPK01000009">
    <property type="protein sequence ID" value="GLB41286.1"/>
    <property type="molecule type" value="Genomic_DNA"/>
</dbReference>
<feature type="signal peptide" evidence="17">
    <location>
        <begin position="1"/>
        <end position="22"/>
    </location>
</feature>
<dbReference type="SUPFAM" id="SSF50911">
    <property type="entry name" value="Mannose 6-phosphate receptor domain"/>
    <property type="match status" value="1"/>
</dbReference>
<evidence type="ECO:0000256" key="17">
    <source>
        <dbReference type="SAM" id="SignalP"/>
    </source>
</evidence>
<name>A0A9P3PT83_LYOSH</name>
<keyword evidence="10" id="KW-0333">Golgi apparatus</keyword>
<keyword evidence="14" id="KW-0968">Cytoplasmic vesicle</keyword>
<feature type="region of interest" description="Disordered" evidence="15">
    <location>
        <begin position="224"/>
        <end position="247"/>
    </location>
</feature>
<organism evidence="19 20">
    <name type="scientific">Lyophyllum shimeji</name>
    <name type="common">Hon-shimeji</name>
    <name type="synonym">Tricholoma shimeji</name>
    <dbReference type="NCBI Taxonomy" id="47721"/>
    <lineage>
        <taxon>Eukaryota</taxon>
        <taxon>Fungi</taxon>
        <taxon>Dikarya</taxon>
        <taxon>Basidiomycota</taxon>
        <taxon>Agaricomycotina</taxon>
        <taxon>Agaricomycetes</taxon>
        <taxon>Agaricomycetidae</taxon>
        <taxon>Agaricales</taxon>
        <taxon>Tricholomatineae</taxon>
        <taxon>Lyophyllaceae</taxon>
        <taxon>Lyophyllum</taxon>
    </lineage>
</organism>
<evidence type="ECO:0000256" key="6">
    <source>
        <dbReference type="ARBA" id="ARBA00022692"/>
    </source>
</evidence>
<dbReference type="GO" id="GO:0031966">
    <property type="term" value="C:mitochondrial membrane"/>
    <property type="evidence" value="ECO:0007669"/>
    <property type="project" value="UniProtKB-SubCell"/>
</dbReference>
<dbReference type="Gene3D" id="2.70.130.10">
    <property type="entry name" value="Mannose-6-phosphate receptor binding domain"/>
    <property type="match status" value="1"/>
</dbReference>
<dbReference type="InterPro" id="IPR009011">
    <property type="entry name" value="Man6P_isomerase_rcpt-bd_dom_sf"/>
</dbReference>
<feature type="compositionally biased region" description="Acidic residues" evidence="15">
    <location>
        <begin position="235"/>
        <end position="244"/>
    </location>
</feature>
<evidence type="ECO:0000256" key="7">
    <source>
        <dbReference type="ARBA" id="ARBA00022729"/>
    </source>
</evidence>
<dbReference type="Pfam" id="PF09451">
    <property type="entry name" value="ATG27"/>
    <property type="match status" value="1"/>
</dbReference>
<keyword evidence="9" id="KW-0072">Autophagy</keyword>
<dbReference type="AlphaFoldDB" id="A0A9P3PT83"/>
<keyword evidence="13" id="KW-1015">Disulfide bond</keyword>
<keyword evidence="11" id="KW-0496">Mitochondrion</keyword>
<evidence type="ECO:0000256" key="3">
    <source>
        <dbReference type="ARBA" id="ARBA00004614"/>
    </source>
</evidence>
<gene>
    <name evidence="19" type="ORF">LshimejAT787_0905010</name>
</gene>
<evidence type="ECO:0000256" key="2">
    <source>
        <dbReference type="ARBA" id="ARBA00004358"/>
    </source>
</evidence>
<evidence type="ECO:0000256" key="4">
    <source>
        <dbReference type="ARBA" id="ARBA00005363"/>
    </source>
</evidence>
<dbReference type="GO" id="GO:0006914">
    <property type="term" value="P:autophagy"/>
    <property type="evidence" value="ECO:0007669"/>
    <property type="project" value="UniProtKB-KW"/>
</dbReference>
<evidence type="ECO:0000313" key="20">
    <source>
        <dbReference type="Proteomes" id="UP001063166"/>
    </source>
</evidence>
<evidence type="ECO:0000256" key="16">
    <source>
        <dbReference type="SAM" id="Phobius"/>
    </source>
</evidence>
<evidence type="ECO:0000256" key="15">
    <source>
        <dbReference type="SAM" id="MobiDB-lite"/>
    </source>
</evidence>
<keyword evidence="6 16" id="KW-0812">Transmembrane</keyword>
<evidence type="ECO:0000256" key="9">
    <source>
        <dbReference type="ARBA" id="ARBA00023006"/>
    </source>
</evidence>
<dbReference type="OrthoDB" id="29460at2759"/>
<keyword evidence="20" id="KW-1185">Reference proteome</keyword>
<feature type="transmembrane region" description="Helical" evidence="16">
    <location>
        <begin position="257"/>
        <end position="278"/>
    </location>
</feature>
<accession>A0A9P3PT83</accession>
<dbReference type="InterPro" id="IPR018939">
    <property type="entry name" value="Autophagy-rel_prot_27"/>
</dbReference>
<evidence type="ECO:0000256" key="5">
    <source>
        <dbReference type="ARBA" id="ARBA00013776"/>
    </source>
</evidence>
<evidence type="ECO:0000256" key="14">
    <source>
        <dbReference type="ARBA" id="ARBA00023329"/>
    </source>
</evidence>
<sequence length="387" mass="42961">MISHRARLWTPFLLLVSTVVDAATLTHEFLENSNLLTGCRFSLGRNVYDLCPLMLERATREIHGTAWVLEEGVNSLARRLYTLTLSGEANDRQCPKGTWVCMRETRGSDSPQHEVLERTTHTPIAGKLRHESSLVDDGVNAVASIFDSDHNPPSPLNLFLNGGVYDDRPRYARIEFICDPSSEDTDPLFTGETLGVHSFAWSTKHGCPIVDSHVDTSALKILDEESNDTLPNPEEAGDDGEQELLDPKIPPKASRRWVASVLLLTCAFLITISIILASPHTRFVLISRLKSLATTLRLPTALCLLPRPFRFRASENSLVRWAQEDMSLAALDEEEGRGDVDVDEMVNGGIADEDWDWEGADEYIPLKSHSSRSKRNYGSALGAARAL</sequence>
<protein>
    <recommendedName>
        <fullName evidence="5">Autophagy-related protein 27</fullName>
    </recommendedName>
</protein>
<feature type="chain" id="PRO_5040234168" description="Autophagy-related protein 27" evidence="17">
    <location>
        <begin position="23"/>
        <end position="387"/>
    </location>
</feature>
<comment type="subcellular location">
    <subcellularLocation>
        <location evidence="2">Cytoplasmic vesicle membrane</location>
        <topology evidence="2">Single-pass type I membrane protein</topology>
    </subcellularLocation>
    <subcellularLocation>
        <location evidence="3">Golgi apparatus membrane</location>
        <topology evidence="3">Single-pass type I membrane protein</topology>
    </subcellularLocation>
    <subcellularLocation>
        <location evidence="1">Mitochondrion membrane</location>
        <topology evidence="1">Single-pass membrane protein</topology>
    </subcellularLocation>
</comment>
<dbReference type="GO" id="GO:0000139">
    <property type="term" value="C:Golgi membrane"/>
    <property type="evidence" value="ECO:0007669"/>
    <property type="project" value="UniProtKB-SubCell"/>
</dbReference>
<dbReference type="Proteomes" id="UP001063166">
    <property type="component" value="Unassembled WGS sequence"/>
</dbReference>
<dbReference type="PROSITE" id="PS51914">
    <property type="entry name" value="MRH"/>
    <property type="match status" value="1"/>
</dbReference>
<evidence type="ECO:0000256" key="12">
    <source>
        <dbReference type="ARBA" id="ARBA00023136"/>
    </source>
</evidence>
<feature type="domain" description="MRH" evidence="18">
    <location>
        <begin position="69"/>
        <end position="209"/>
    </location>
</feature>
<keyword evidence="12 16" id="KW-0472">Membrane</keyword>